<feature type="compositionally biased region" description="Acidic residues" evidence="1">
    <location>
        <begin position="994"/>
        <end position="1004"/>
    </location>
</feature>
<gene>
    <name evidence="3" type="ORF">VMCG_02407</name>
</gene>
<feature type="compositionally biased region" description="Low complexity" evidence="1">
    <location>
        <begin position="707"/>
        <end position="716"/>
    </location>
</feature>
<evidence type="ECO:0000313" key="4">
    <source>
        <dbReference type="Proteomes" id="UP000283895"/>
    </source>
</evidence>
<feature type="compositionally biased region" description="Low complexity" evidence="1">
    <location>
        <begin position="838"/>
        <end position="858"/>
    </location>
</feature>
<feature type="region of interest" description="Disordered" evidence="1">
    <location>
        <begin position="1160"/>
        <end position="1191"/>
    </location>
</feature>
<organism evidence="3 4">
    <name type="scientific">Cytospora schulzeri</name>
    <dbReference type="NCBI Taxonomy" id="448051"/>
    <lineage>
        <taxon>Eukaryota</taxon>
        <taxon>Fungi</taxon>
        <taxon>Dikarya</taxon>
        <taxon>Ascomycota</taxon>
        <taxon>Pezizomycotina</taxon>
        <taxon>Sordariomycetes</taxon>
        <taxon>Sordariomycetidae</taxon>
        <taxon>Diaporthales</taxon>
        <taxon>Cytosporaceae</taxon>
        <taxon>Cytospora</taxon>
    </lineage>
</organism>
<evidence type="ECO:0000256" key="2">
    <source>
        <dbReference type="SAM" id="Phobius"/>
    </source>
</evidence>
<dbReference type="EMBL" id="LKEA01000004">
    <property type="protein sequence ID" value="ROW09656.1"/>
    <property type="molecule type" value="Genomic_DNA"/>
</dbReference>
<comment type="caution">
    <text evidence="3">The sequence shown here is derived from an EMBL/GenBank/DDBJ whole genome shotgun (WGS) entry which is preliminary data.</text>
</comment>
<dbReference type="Gene3D" id="2.120.10.80">
    <property type="entry name" value="Kelch-type beta propeller"/>
    <property type="match status" value="1"/>
</dbReference>
<keyword evidence="2" id="KW-0812">Transmembrane</keyword>
<evidence type="ECO:0000256" key="1">
    <source>
        <dbReference type="SAM" id="MobiDB-lite"/>
    </source>
</evidence>
<feature type="region of interest" description="Disordered" evidence="1">
    <location>
        <begin position="821"/>
        <end position="955"/>
    </location>
</feature>
<reference evidence="3 4" key="1">
    <citation type="submission" date="2015-09" db="EMBL/GenBank/DDBJ databases">
        <title>Host preference determinants of Valsa canker pathogens revealed by comparative genomics.</title>
        <authorList>
            <person name="Yin Z."/>
            <person name="Huang L."/>
        </authorList>
    </citation>
    <scope>NUCLEOTIDE SEQUENCE [LARGE SCALE GENOMIC DNA]</scope>
    <source>
        <strain evidence="3 4">03-1</strain>
    </source>
</reference>
<proteinExistence type="predicted"/>
<dbReference type="SUPFAM" id="SSF117281">
    <property type="entry name" value="Kelch motif"/>
    <property type="match status" value="1"/>
</dbReference>
<keyword evidence="2" id="KW-0472">Membrane</keyword>
<feature type="region of interest" description="Disordered" evidence="1">
    <location>
        <begin position="1037"/>
        <end position="1138"/>
    </location>
</feature>
<dbReference type="InterPro" id="IPR015915">
    <property type="entry name" value="Kelch-typ_b-propeller"/>
</dbReference>
<accession>A0A423X1B9</accession>
<feature type="compositionally biased region" description="Low complexity" evidence="1">
    <location>
        <begin position="1167"/>
        <end position="1191"/>
    </location>
</feature>
<keyword evidence="4" id="KW-1185">Reference proteome</keyword>
<evidence type="ECO:0000313" key="3">
    <source>
        <dbReference type="EMBL" id="ROW09656.1"/>
    </source>
</evidence>
<feature type="transmembrane region" description="Helical" evidence="2">
    <location>
        <begin position="510"/>
        <end position="534"/>
    </location>
</feature>
<feature type="compositionally biased region" description="Low complexity" evidence="1">
    <location>
        <begin position="340"/>
        <end position="350"/>
    </location>
</feature>
<feature type="region of interest" description="Disordered" evidence="1">
    <location>
        <begin position="763"/>
        <end position="799"/>
    </location>
</feature>
<dbReference type="AlphaFoldDB" id="A0A423X1B9"/>
<dbReference type="Proteomes" id="UP000283895">
    <property type="component" value="Unassembled WGS sequence"/>
</dbReference>
<dbReference type="OrthoDB" id="205993at2759"/>
<keyword evidence="2" id="KW-1133">Transmembrane helix</keyword>
<feature type="compositionally biased region" description="Low complexity" evidence="1">
    <location>
        <begin position="928"/>
        <end position="942"/>
    </location>
</feature>
<sequence length="1191" mass="125661">MLLGRQPRLWSACSAVGSPPHAYPSVAIRVKHPFQFQGIFRRHVVLNILLVHIILMMPAVQASSASETSLLPYIPTTILIPDSSTGSASGQGTDDANSTVYIFTPSDDGSVDLLSLDISSAVNSSSVSNSAKALTSGLPFLSSDSNTTTFTPTFAADGTIVVYAGDCSSDTADSSVWVYNTTSPQPSWVQHSIADSSGTTTGPYLLGGGLSYSETISPTLSHPVIYSYGGQCPDAGLNGTTWTSAADYSHNMIRLKPSAGSSSSMAYTAETLSLESPPVAEAGFSFTSLPPSISNISGTVTQSINSVVLGGHTQSAFVNMSTAAVWSLPEESWSFVAISGPSTSSSSGTPELAKNDETTSVQPRSGHTAVLNEGGTVLVILGGWVGNTSQAAQPQLAVLEMSDSVFGEWSWSVPDNQPLTDGEGIYGHGAVLLPGNVMMVAGGYSISSSPSGSSDNSLGRRDEIGVASGLQMFFNLTSQEWSDSYTNPLSTATEPTPESTTASLPFYTRLGLGLGLGLGIPILFIVLAVCVFCYRRRQRLRHAVRDEHTRNLTAGTAFITSDEMLERGNEHGYPWGPQGAARWYYTGGHDPYLRDEGRSMGYENLRGQGGAQSDFDDPMAIEAAGGYRRDTRRKSAPRVARGLYQPTGVDGMDDGPGAIHPILEDEEDEIDIPSAISPDRDEGIDDMPFHMTSPLMPTPTAPGPGGTISVSPDPSGSGPPSPTETRTPARVQPQHPDVQDWVSEIDASGALITARLQPRSATIRSVGRVSPTHRPSVRVSEDEGIGGTAARTDSNLSESNRSAFSFIMNRSDSLRMAAAGAGWLGPGRSRNEQERGGTSHSDNSNSGNSGNSEGTQGSYATAKSIPALQAEGPGLLLGRPRPISGIEDLGHVSDDDPSTPGSPSKSKTPRRSWFGSLKRVFSGGTGSGSSNESSNESSSRTESPTHGRSSDYDGLGLGSLGLGGIGLLQKRRQGKSAWGGAGPSGSGGAQGEGDGWEDEGEDWDIEKAVENRLVQVMFSVPKDRLRVVNADADLVSLEESAVVVDPERDEAQPSPLSATEEAVAGKGKGKEKEHEKEQDNETMKEKGDVERATDDVASQSEEAGKGKQPERQSLFLDVPQRPGSQSSEDSRRRSMSPVVMMAEAVKFERPRTRVLEMVEGFEERSRSSSPVGSNSPVGKPSSLKSSLSSRS</sequence>
<feature type="compositionally biased region" description="Basic and acidic residues" evidence="1">
    <location>
        <begin position="1068"/>
        <end position="1094"/>
    </location>
</feature>
<dbReference type="STRING" id="356882.A0A423X1B9"/>
<name>A0A423X1B9_9PEZI</name>
<feature type="compositionally biased region" description="Gly residues" evidence="1">
    <location>
        <begin position="977"/>
        <end position="993"/>
    </location>
</feature>
<feature type="region of interest" description="Disordered" evidence="1">
    <location>
        <begin position="643"/>
        <end position="735"/>
    </location>
</feature>
<protein>
    <submittedName>
        <fullName evidence="3">Uncharacterized protein</fullName>
    </submittedName>
</protein>
<feature type="region of interest" description="Disordered" evidence="1">
    <location>
        <begin position="340"/>
        <end position="367"/>
    </location>
</feature>
<feature type="region of interest" description="Disordered" evidence="1">
    <location>
        <begin position="971"/>
        <end position="1004"/>
    </location>
</feature>